<feature type="domain" description="D-isomer specific 2-hydroxyacid dehydrogenase NAD-binding" evidence="6">
    <location>
        <begin position="94"/>
        <end position="271"/>
    </location>
</feature>
<dbReference type="InterPro" id="IPR029752">
    <property type="entry name" value="D-isomer_DH_CS1"/>
</dbReference>
<keyword evidence="8" id="KW-1185">Reference proteome</keyword>
<protein>
    <submittedName>
        <fullName evidence="7">D-3-phosphoglycerate dehydrogenase</fullName>
    </submittedName>
</protein>
<dbReference type="CDD" id="cd12174">
    <property type="entry name" value="PGDH_like_3"/>
    <property type="match status" value="1"/>
</dbReference>
<proteinExistence type="inferred from homology"/>
<dbReference type="PROSITE" id="PS00065">
    <property type="entry name" value="D_2_HYDROXYACID_DH_1"/>
    <property type="match status" value="1"/>
</dbReference>
<evidence type="ECO:0000256" key="4">
    <source>
        <dbReference type="RuleBase" id="RU003719"/>
    </source>
</evidence>
<dbReference type="OrthoDB" id="9805416at2"/>
<comment type="caution">
    <text evidence="7">The sequence shown here is derived from an EMBL/GenBank/DDBJ whole genome shotgun (WGS) entry which is preliminary data.</text>
</comment>
<dbReference type="PANTHER" id="PTHR42938:SF47">
    <property type="entry name" value="HYDROXYPYRUVATE REDUCTASE"/>
    <property type="match status" value="1"/>
</dbReference>
<dbReference type="EMBL" id="SNXO01000003">
    <property type="protein sequence ID" value="TDP59583.1"/>
    <property type="molecule type" value="Genomic_DNA"/>
</dbReference>
<dbReference type="Pfam" id="PF00389">
    <property type="entry name" value="2-Hacid_dh"/>
    <property type="match status" value="1"/>
</dbReference>
<evidence type="ECO:0000256" key="1">
    <source>
        <dbReference type="ARBA" id="ARBA00005854"/>
    </source>
</evidence>
<accession>A0A4R6QCJ6</accession>
<sequence length="379" mass="39917">MYNIATLNKISPVGLAHLSDKYTVVDDVDSATGILVRSQDMKEMDFSKSLMTIARAGAGVNNIPLDRCADQGIVVFNTPGANANAVKELVLAGMLMSARNVPAAIKWAATLEGEDDAAKKVEKGKGQFAGSEIAGKTLGVFGLGAIGVLVANAAAELGMNVIGYDAFFNTKSAHNLCSCVKVVEDPKDMLPLCDYVTIHVPAMDATKGMFNKDLFAQMKDGVTLLNYSRDKLVNEADLLAALDSGKIGKYTTDFVTDGIMCKEGVTYTPHLGASTKEAEDNCATMAVAEIMDYIENGNVVNSVNFPKADLGPIGETRVCVMTKGVENPVDAVVKGLGVTVKAVAGGAKGDFGYVLVATDDKLSSVPKMDGTIKVRVIQD</sequence>
<evidence type="ECO:0000259" key="6">
    <source>
        <dbReference type="Pfam" id="PF02826"/>
    </source>
</evidence>
<organism evidence="7 8">
    <name type="scientific">Aminicella lysinilytica</name>
    <dbReference type="NCBI Taxonomy" id="433323"/>
    <lineage>
        <taxon>Bacteria</taxon>
        <taxon>Bacillati</taxon>
        <taxon>Bacillota</taxon>
        <taxon>Clostridia</taxon>
        <taxon>Peptostreptococcales</taxon>
        <taxon>Anaerovoracaceae</taxon>
        <taxon>Aminicella</taxon>
    </lineage>
</organism>
<dbReference type="PANTHER" id="PTHR42938">
    <property type="entry name" value="FORMATE DEHYDROGENASE 1"/>
    <property type="match status" value="1"/>
</dbReference>
<dbReference type="GO" id="GO:0051287">
    <property type="term" value="F:NAD binding"/>
    <property type="evidence" value="ECO:0007669"/>
    <property type="project" value="InterPro"/>
</dbReference>
<evidence type="ECO:0000256" key="2">
    <source>
        <dbReference type="ARBA" id="ARBA00023002"/>
    </source>
</evidence>
<evidence type="ECO:0000313" key="7">
    <source>
        <dbReference type="EMBL" id="TDP59583.1"/>
    </source>
</evidence>
<evidence type="ECO:0000259" key="5">
    <source>
        <dbReference type="Pfam" id="PF00389"/>
    </source>
</evidence>
<dbReference type="RefSeq" id="WP_133527579.1">
    <property type="nucleotide sequence ID" value="NZ_SNXO01000003.1"/>
</dbReference>
<dbReference type="GO" id="GO:0016616">
    <property type="term" value="F:oxidoreductase activity, acting on the CH-OH group of donors, NAD or NADP as acceptor"/>
    <property type="evidence" value="ECO:0007669"/>
    <property type="project" value="InterPro"/>
</dbReference>
<dbReference type="SUPFAM" id="SSF52283">
    <property type="entry name" value="Formate/glycerate dehydrogenase catalytic domain-like"/>
    <property type="match status" value="1"/>
</dbReference>
<keyword evidence="2 4" id="KW-0560">Oxidoreductase</keyword>
<evidence type="ECO:0000313" key="8">
    <source>
        <dbReference type="Proteomes" id="UP000295500"/>
    </source>
</evidence>
<reference evidence="7 8" key="1">
    <citation type="submission" date="2019-03" db="EMBL/GenBank/DDBJ databases">
        <title>Genomic Encyclopedia of Type Strains, Phase IV (KMG-IV): sequencing the most valuable type-strain genomes for metagenomic binning, comparative biology and taxonomic classification.</title>
        <authorList>
            <person name="Goeker M."/>
        </authorList>
    </citation>
    <scope>NUCLEOTIDE SEQUENCE [LARGE SCALE GENOMIC DNA]</scope>
    <source>
        <strain evidence="7 8">DSM 28287</strain>
    </source>
</reference>
<comment type="similarity">
    <text evidence="1 4">Belongs to the D-isomer specific 2-hydroxyacid dehydrogenase family.</text>
</comment>
<dbReference type="Proteomes" id="UP000295500">
    <property type="component" value="Unassembled WGS sequence"/>
</dbReference>
<dbReference type="Pfam" id="PF02826">
    <property type="entry name" value="2-Hacid_dh_C"/>
    <property type="match status" value="1"/>
</dbReference>
<dbReference type="AlphaFoldDB" id="A0A4R6QCJ6"/>
<gene>
    <name evidence="7" type="ORF">EV211_1032</name>
</gene>
<name>A0A4R6QCJ6_9FIRM</name>
<evidence type="ECO:0000256" key="3">
    <source>
        <dbReference type="ARBA" id="ARBA00023027"/>
    </source>
</evidence>
<dbReference type="InterPro" id="IPR006140">
    <property type="entry name" value="D-isomer_DH_NAD-bd"/>
</dbReference>
<feature type="domain" description="D-isomer specific 2-hydroxyacid dehydrogenase catalytic" evidence="5">
    <location>
        <begin position="21"/>
        <end position="304"/>
    </location>
</feature>
<dbReference type="InterPro" id="IPR006139">
    <property type="entry name" value="D-isomer_2_OHA_DH_cat_dom"/>
</dbReference>
<keyword evidence="3" id="KW-0520">NAD</keyword>
<dbReference type="InterPro" id="IPR036291">
    <property type="entry name" value="NAD(P)-bd_dom_sf"/>
</dbReference>
<dbReference type="Gene3D" id="3.40.50.720">
    <property type="entry name" value="NAD(P)-binding Rossmann-like Domain"/>
    <property type="match status" value="2"/>
</dbReference>
<dbReference type="SUPFAM" id="SSF51735">
    <property type="entry name" value="NAD(P)-binding Rossmann-fold domains"/>
    <property type="match status" value="1"/>
</dbReference>